<feature type="domain" description="Peptidase M15C" evidence="1">
    <location>
        <begin position="180"/>
        <end position="250"/>
    </location>
</feature>
<name>A0A4R3JB58_9RHOB</name>
<accession>A0A4R3JB58</accession>
<protein>
    <submittedName>
        <fullName evidence="2">D-alanyl-D-alanine carboxypeptidase-like protein</fullName>
    </submittedName>
</protein>
<dbReference type="InterPro" id="IPR009045">
    <property type="entry name" value="Zn_M74/Hedgehog-like"/>
</dbReference>
<reference evidence="2 3" key="1">
    <citation type="submission" date="2019-03" db="EMBL/GenBank/DDBJ databases">
        <title>Genomic Encyclopedia of Type Strains, Phase IV (KMG-IV): sequencing the most valuable type-strain genomes for metagenomic binning, comparative biology and taxonomic classification.</title>
        <authorList>
            <person name="Goeker M."/>
        </authorList>
    </citation>
    <scope>NUCLEOTIDE SEQUENCE [LARGE SCALE GENOMIC DNA]</scope>
    <source>
        <strain evidence="2 3">DSM 104836</strain>
    </source>
</reference>
<dbReference type="GO" id="GO:0004180">
    <property type="term" value="F:carboxypeptidase activity"/>
    <property type="evidence" value="ECO:0007669"/>
    <property type="project" value="UniProtKB-KW"/>
</dbReference>
<evidence type="ECO:0000313" key="3">
    <source>
        <dbReference type="Proteomes" id="UP000295696"/>
    </source>
</evidence>
<keyword evidence="3" id="KW-1185">Reference proteome</keyword>
<dbReference type="Gene3D" id="3.30.1380.10">
    <property type="match status" value="1"/>
</dbReference>
<dbReference type="RefSeq" id="WP_132245497.1">
    <property type="nucleotide sequence ID" value="NZ_SLZU01000008.1"/>
</dbReference>
<evidence type="ECO:0000259" key="1">
    <source>
        <dbReference type="Pfam" id="PF13539"/>
    </source>
</evidence>
<sequence>MGIATGSAAAQSCVPRDFLQEPLPTNPVLPLWKEAISLAYPNLTIQHGEEILIVHRGQTIVAESPTARPANVMIAAPTVGDQFSIPYPLSRNLDLRLAPFHDPGRARNARFLDLLYGASPGEVEPDLQMVNAGSVRFRVTRRHSVSCQLFSALADLNLGDDAIAPLFSEVGGGYNWRRITGTDRLSPHSYGIAFDVNASLGGYWRWTGATEGAVGAYQNNIPWQMVEALERRGFIWGGKWHHFDGMHFEYRPDLILYSRLIEGDGK</sequence>
<evidence type="ECO:0000313" key="2">
    <source>
        <dbReference type="EMBL" id="TCS62844.1"/>
    </source>
</evidence>
<keyword evidence="2" id="KW-0645">Protease</keyword>
<comment type="caution">
    <text evidence="2">The sequence shown here is derived from an EMBL/GenBank/DDBJ whole genome shotgun (WGS) entry which is preliminary data.</text>
</comment>
<keyword evidence="2" id="KW-0121">Carboxypeptidase</keyword>
<dbReference type="SUPFAM" id="SSF55166">
    <property type="entry name" value="Hedgehog/DD-peptidase"/>
    <property type="match status" value="1"/>
</dbReference>
<dbReference type="OrthoDB" id="9799970at2"/>
<dbReference type="Pfam" id="PF13539">
    <property type="entry name" value="Peptidase_M15_4"/>
    <property type="match status" value="1"/>
</dbReference>
<dbReference type="AlphaFoldDB" id="A0A4R3JB58"/>
<dbReference type="EMBL" id="SLZU01000008">
    <property type="protein sequence ID" value="TCS62844.1"/>
    <property type="molecule type" value="Genomic_DNA"/>
</dbReference>
<gene>
    <name evidence="2" type="ORF">EDD52_108139</name>
</gene>
<dbReference type="Proteomes" id="UP000295696">
    <property type="component" value="Unassembled WGS sequence"/>
</dbReference>
<keyword evidence="2" id="KW-0378">Hydrolase</keyword>
<organism evidence="2 3">
    <name type="scientific">Primorskyibacter sedentarius</name>
    <dbReference type="NCBI Taxonomy" id="745311"/>
    <lineage>
        <taxon>Bacteria</taxon>
        <taxon>Pseudomonadati</taxon>
        <taxon>Pseudomonadota</taxon>
        <taxon>Alphaproteobacteria</taxon>
        <taxon>Rhodobacterales</taxon>
        <taxon>Roseobacteraceae</taxon>
        <taxon>Primorskyibacter</taxon>
    </lineage>
</organism>
<dbReference type="InterPro" id="IPR039561">
    <property type="entry name" value="Peptidase_M15C"/>
</dbReference>
<proteinExistence type="predicted"/>